<gene>
    <name evidence="11" type="ORF">BDFB_002412</name>
</gene>
<evidence type="ECO:0000313" key="12">
    <source>
        <dbReference type="Proteomes" id="UP000292052"/>
    </source>
</evidence>
<evidence type="ECO:0000256" key="9">
    <source>
        <dbReference type="ARBA" id="ARBA00023180"/>
    </source>
</evidence>
<dbReference type="AlphaFoldDB" id="A0A482W5V5"/>
<keyword evidence="5 10" id="KW-0812">Transmembrane</keyword>
<keyword evidence="4" id="KW-0337">GPI-anchor biosynthesis</keyword>
<feature type="transmembrane region" description="Helical" evidence="10">
    <location>
        <begin position="27"/>
        <end position="47"/>
    </location>
</feature>
<evidence type="ECO:0000256" key="5">
    <source>
        <dbReference type="ARBA" id="ARBA00022692"/>
    </source>
</evidence>
<evidence type="ECO:0000256" key="8">
    <source>
        <dbReference type="ARBA" id="ARBA00023136"/>
    </source>
</evidence>
<accession>A0A482W5V5</accession>
<dbReference type="Pfam" id="PF10510">
    <property type="entry name" value="PIG-S"/>
    <property type="match status" value="2"/>
</dbReference>
<protein>
    <submittedName>
        <fullName evidence="11">PIG-S domain containing protein</fullName>
    </submittedName>
</protein>
<keyword evidence="7 10" id="KW-1133">Transmembrane helix</keyword>
<keyword evidence="12" id="KW-1185">Reference proteome</keyword>
<comment type="subcellular location">
    <subcellularLocation>
        <location evidence="1">Endoplasmic reticulum membrane</location>
        <topology evidence="1">Multi-pass membrane protein</topology>
    </subcellularLocation>
</comment>
<evidence type="ECO:0000256" key="6">
    <source>
        <dbReference type="ARBA" id="ARBA00022824"/>
    </source>
</evidence>
<dbReference type="PANTHER" id="PTHR21072:SF13">
    <property type="entry name" value="GPI TRANSAMIDASE COMPONENT PIG-S"/>
    <property type="match status" value="1"/>
</dbReference>
<evidence type="ECO:0000256" key="3">
    <source>
        <dbReference type="ARBA" id="ARBA00005316"/>
    </source>
</evidence>
<feature type="transmembrane region" description="Helical" evidence="10">
    <location>
        <begin position="348"/>
        <end position="369"/>
    </location>
</feature>
<dbReference type="GO" id="GO:0006506">
    <property type="term" value="P:GPI anchor biosynthetic process"/>
    <property type="evidence" value="ECO:0007669"/>
    <property type="project" value="UniProtKB-UniPathway"/>
</dbReference>
<dbReference type="InterPro" id="IPR019540">
    <property type="entry name" value="PtdIno-glycan_biosynth_class_S"/>
</dbReference>
<organism evidence="11 12">
    <name type="scientific">Asbolus verrucosus</name>
    <name type="common">Desert ironclad beetle</name>
    <dbReference type="NCBI Taxonomy" id="1661398"/>
    <lineage>
        <taxon>Eukaryota</taxon>
        <taxon>Metazoa</taxon>
        <taxon>Ecdysozoa</taxon>
        <taxon>Arthropoda</taxon>
        <taxon>Hexapoda</taxon>
        <taxon>Insecta</taxon>
        <taxon>Pterygota</taxon>
        <taxon>Neoptera</taxon>
        <taxon>Endopterygota</taxon>
        <taxon>Coleoptera</taxon>
        <taxon>Polyphaga</taxon>
        <taxon>Cucujiformia</taxon>
        <taxon>Tenebrionidae</taxon>
        <taxon>Pimeliinae</taxon>
        <taxon>Asbolus</taxon>
    </lineage>
</organism>
<evidence type="ECO:0000256" key="4">
    <source>
        <dbReference type="ARBA" id="ARBA00022502"/>
    </source>
</evidence>
<proteinExistence type="inferred from homology"/>
<dbReference type="PANTHER" id="PTHR21072">
    <property type="entry name" value="GPI TRANSAMIDASE COMPONENT PIG-S"/>
    <property type="match status" value="1"/>
</dbReference>
<keyword evidence="6" id="KW-0256">Endoplasmic reticulum</keyword>
<evidence type="ECO:0000313" key="11">
    <source>
        <dbReference type="EMBL" id="RZC39918.1"/>
    </source>
</evidence>
<dbReference type="GO" id="GO:0042765">
    <property type="term" value="C:GPI-anchor transamidase complex"/>
    <property type="evidence" value="ECO:0007669"/>
    <property type="project" value="InterPro"/>
</dbReference>
<reference evidence="11 12" key="1">
    <citation type="submission" date="2017-03" db="EMBL/GenBank/DDBJ databases">
        <title>Genome of the blue death feigning beetle - Asbolus verrucosus.</title>
        <authorList>
            <person name="Rider S.D."/>
        </authorList>
    </citation>
    <scope>NUCLEOTIDE SEQUENCE [LARGE SCALE GENOMIC DNA]</scope>
    <source>
        <strain evidence="11">Butters</strain>
        <tissue evidence="11">Head and leg muscle</tissue>
    </source>
</reference>
<evidence type="ECO:0000256" key="10">
    <source>
        <dbReference type="SAM" id="Phobius"/>
    </source>
</evidence>
<comment type="caution">
    <text evidence="11">The sequence shown here is derived from an EMBL/GenBank/DDBJ whole genome shotgun (WGS) entry which is preliminary data.</text>
</comment>
<dbReference type="STRING" id="1661398.A0A482W5V5"/>
<evidence type="ECO:0000256" key="7">
    <source>
        <dbReference type="ARBA" id="ARBA00022989"/>
    </source>
</evidence>
<dbReference type="GO" id="GO:0016255">
    <property type="term" value="P:attachment of GPI anchor to protein"/>
    <property type="evidence" value="ECO:0007669"/>
    <property type="project" value="InterPro"/>
</dbReference>
<dbReference type="Proteomes" id="UP000292052">
    <property type="component" value="Unassembled WGS sequence"/>
</dbReference>
<dbReference type="EMBL" id="QDEB01030404">
    <property type="protein sequence ID" value="RZC39918.1"/>
    <property type="molecule type" value="Genomic_DNA"/>
</dbReference>
<keyword evidence="8 10" id="KW-0472">Membrane</keyword>
<sequence>MGVTSSNSANKTQKPPPSDDPECIYRIYNVLSYFVVLVIIGLPVWWFTTRVYRASLPLDQMYDVVLSNKTDKQFGIPLSLEYDVLITIVNPDPQNLQLELEGEDIDANLQPFLNQVSPVADFIVKSQWLYLVELGAIPRKIQDHYALYEEQLPHVITPLEKKLWSHLSPRPCLNLVLYVSHCNVPLFIYNNQNEKTDNAFLSPRWGGIYIVNPDKKSCDDKKFQPDLQLITATFIAQLRKMLKMEGTAQHDLLELQRRKAKDMVDSTKRTLKSLAQLLSEINSIVISDDVALKIKIAVENADTAEDLLEKNDIENALKYAKIAFKNAEAAFSDPSLLALLYFPDDQKYAVYIPLFLPVMIPVLMSLITVKKWYKEKKLKFD</sequence>
<name>A0A482W5V5_ASBVE</name>
<dbReference type="OrthoDB" id="28748at2759"/>
<evidence type="ECO:0000256" key="2">
    <source>
        <dbReference type="ARBA" id="ARBA00004687"/>
    </source>
</evidence>
<comment type="pathway">
    <text evidence="2">Glycolipid biosynthesis; glycosylphosphatidylinositol-anchor biosynthesis.</text>
</comment>
<dbReference type="UniPathway" id="UPA00196"/>
<evidence type="ECO:0000256" key="1">
    <source>
        <dbReference type="ARBA" id="ARBA00004477"/>
    </source>
</evidence>
<comment type="similarity">
    <text evidence="3">Belongs to the PIGS family.</text>
</comment>
<keyword evidence="9" id="KW-0325">Glycoprotein</keyword>